<dbReference type="InterPro" id="IPR017927">
    <property type="entry name" value="FAD-bd_FR_type"/>
</dbReference>
<sequence length="317" mass="34566">MFTTVALLKLEVTDVREVADRIIQISLSDATGRDLPSWEPGAHVELRLPSGLLRQYSLCGDTADLQTYRIAVLEEQEGRGGSREIHELASVGAVFEVRPPKNNFALVDAESYLFIGGGIGITPMIPMVEEANRRGVAWRLVYGGRTESSMAYRESLAAHGESVDLWIDAQRGHPDLALILAQAPAGTEIYTCGPGPMIDAVAAEFTKHDHLGGLHFERFAASGTIDHSGGSFEVELYQTGVTITVPEGGTILGEVQKILPEQPFSCEEGYCGECETRVIDGEPDHRDDYLTEDEQAANDVMMICTSRCKGERLVLDL</sequence>
<dbReference type="Proteomes" id="UP000515663">
    <property type="component" value="Chromosome"/>
</dbReference>
<dbReference type="InterPro" id="IPR012675">
    <property type="entry name" value="Beta-grasp_dom_sf"/>
</dbReference>
<dbReference type="PROSITE" id="PS51085">
    <property type="entry name" value="2FE2S_FER_2"/>
    <property type="match status" value="1"/>
</dbReference>
<keyword evidence="3" id="KW-0001">2Fe-2S</keyword>
<feature type="domain" description="2Fe-2S ferredoxin-type" evidence="8">
    <location>
        <begin position="232"/>
        <end position="317"/>
    </location>
</feature>
<name>A0A7D7R5I7_9ACTN</name>
<keyword evidence="4" id="KW-0479">Metal-binding</keyword>
<accession>A0A7D7R5I7</accession>
<dbReference type="InterPro" id="IPR017938">
    <property type="entry name" value="Riboflavin_synthase-like_b-brl"/>
</dbReference>
<dbReference type="InterPro" id="IPR050415">
    <property type="entry name" value="MRET"/>
</dbReference>
<keyword evidence="11" id="KW-1185">Reference proteome</keyword>
<evidence type="ECO:0000313" key="11">
    <source>
        <dbReference type="Proteomes" id="UP000515663"/>
    </source>
</evidence>
<keyword evidence="7" id="KW-0411">Iron-sulfur</keyword>
<gene>
    <name evidence="10" type="ORF">H1R19_10975</name>
</gene>
<dbReference type="GO" id="GO:0051537">
    <property type="term" value="F:2 iron, 2 sulfur cluster binding"/>
    <property type="evidence" value="ECO:0007669"/>
    <property type="project" value="UniProtKB-KW"/>
</dbReference>
<evidence type="ECO:0000256" key="2">
    <source>
        <dbReference type="ARBA" id="ARBA00022630"/>
    </source>
</evidence>
<organism evidence="10 11">
    <name type="scientific">Gordonia jinghuaiqii</name>
    <dbReference type="NCBI Taxonomy" id="2758710"/>
    <lineage>
        <taxon>Bacteria</taxon>
        <taxon>Bacillati</taxon>
        <taxon>Actinomycetota</taxon>
        <taxon>Actinomycetes</taxon>
        <taxon>Mycobacteriales</taxon>
        <taxon>Gordoniaceae</taxon>
        <taxon>Gordonia</taxon>
    </lineage>
</organism>
<dbReference type="GO" id="GO:0046872">
    <property type="term" value="F:metal ion binding"/>
    <property type="evidence" value="ECO:0007669"/>
    <property type="project" value="UniProtKB-KW"/>
</dbReference>
<dbReference type="GO" id="GO:0016491">
    <property type="term" value="F:oxidoreductase activity"/>
    <property type="evidence" value="ECO:0007669"/>
    <property type="project" value="UniProtKB-KW"/>
</dbReference>
<dbReference type="SUPFAM" id="SSF52343">
    <property type="entry name" value="Ferredoxin reductase-like, C-terminal NADP-linked domain"/>
    <property type="match status" value="1"/>
</dbReference>
<dbReference type="InterPro" id="IPR036010">
    <property type="entry name" value="2Fe-2S_ferredoxin-like_sf"/>
</dbReference>
<evidence type="ECO:0000256" key="3">
    <source>
        <dbReference type="ARBA" id="ARBA00022714"/>
    </source>
</evidence>
<evidence type="ECO:0000256" key="4">
    <source>
        <dbReference type="ARBA" id="ARBA00022723"/>
    </source>
</evidence>
<dbReference type="AlphaFoldDB" id="A0A7D7R5I7"/>
<dbReference type="CDD" id="cd00207">
    <property type="entry name" value="fer2"/>
    <property type="match status" value="1"/>
</dbReference>
<dbReference type="Gene3D" id="3.10.20.30">
    <property type="match status" value="1"/>
</dbReference>
<dbReference type="InterPro" id="IPR039261">
    <property type="entry name" value="FNR_nucleotide-bd"/>
</dbReference>
<comment type="cofactor">
    <cofactor evidence="1">
        <name>FAD</name>
        <dbReference type="ChEBI" id="CHEBI:57692"/>
    </cofactor>
</comment>
<dbReference type="PROSITE" id="PS51384">
    <property type="entry name" value="FAD_FR"/>
    <property type="match status" value="1"/>
</dbReference>
<dbReference type="Gene3D" id="3.40.50.80">
    <property type="entry name" value="Nucleotide-binding domain of ferredoxin-NADP reductase (FNR) module"/>
    <property type="match status" value="1"/>
</dbReference>
<reference evidence="11" key="1">
    <citation type="submission" date="2020-07" db="EMBL/GenBank/DDBJ databases">
        <title>novel species isolated from the respiratory tract of Marmot.</title>
        <authorList>
            <person name="Zhang G."/>
        </authorList>
    </citation>
    <scope>NUCLEOTIDE SEQUENCE [LARGE SCALE GENOMIC DNA]</scope>
    <source>
        <strain evidence="11">686</strain>
    </source>
</reference>
<keyword evidence="6" id="KW-0408">Iron</keyword>
<proteinExistence type="predicted"/>
<evidence type="ECO:0000256" key="5">
    <source>
        <dbReference type="ARBA" id="ARBA00023002"/>
    </source>
</evidence>
<dbReference type="KEGG" id="gji:H1R19_10975"/>
<keyword evidence="2" id="KW-0285">Flavoprotein</keyword>
<dbReference type="Gene3D" id="2.40.30.10">
    <property type="entry name" value="Translation factors"/>
    <property type="match status" value="1"/>
</dbReference>
<dbReference type="Pfam" id="PF00111">
    <property type="entry name" value="Fer2"/>
    <property type="match status" value="1"/>
</dbReference>
<evidence type="ECO:0000256" key="6">
    <source>
        <dbReference type="ARBA" id="ARBA00023004"/>
    </source>
</evidence>
<dbReference type="Pfam" id="PF00175">
    <property type="entry name" value="NAD_binding_1"/>
    <property type="match status" value="1"/>
</dbReference>
<evidence type="ECO:0000259" key="8">
    <source>
        <dbReference type="PROSITE" id="PS51085"/>
    </source>
</evidence>
<dbReference type="PRINTS" id="PR00409">
    <property type="entry name" value="PHDIOXRDTASE"/>
</dbReference>
<dbReference type="EMBL" id="CP059491">
    <property type="protein sequence ID" value="QMT03552.1"/>
    <property type="molecule type" value="Genomic_DNA"/>
</dbReference>
<dbReference type="SUPFAM" id="SSF63380">
    <property type="entry name" value="Riboflavin synthase domain-like"/>
    <property type="match status" value="1"/>
</dbReference>
<dbReference type="InterPro" id="IPR001041">
    <property type="entry name" value="2Fe-2S_ferredoxin-type"/>
</dbReference>
<evidence type="ECO:0000313" key="10">
    <source>
        <dbReference type="EMBL" id="QMT03552.1"/>
    </source>
</evidence>
<evidence type="ECO:0000256" key="1">
    <source>
        <dbReference type="ARBA" id="ARBA00001974"/>
    </source>
</evidence>
<feature type="domain" description="FAD-binding FR-type" evidence="9">
    <location>
        <begin position="5"/>
        <end position="107"/>
    </location>
</feature>
<dbReference type="PANTHER" id="PTHR47354:SF1">
    <property type="entry name" value="CARNITINE MONOOXYGENASE REDUCTASE SUBUNIT"/>
    <property type="match status" value="1"/>
</dbReference>
<dbReference type="CDD" id="cd06185">
    <property type="entry name" value="PDR_like"/>
    <property type="match status" value="1"/>
</dbReference>
<dbReference type="SUPFAM" id="SSF54292">
    <property type="entry name" value="2Fe-2S ferredoxin-like"/>
    <property type="match status" value="1"/>
</dbReference>
<keyword evidence="5" id="KW-0560">Oxidoreductase</keyword>
<evidence type="ECO:0000256" key="7">
    <source>
        <dbReference type="ARBA" id="ARBA00023014"/>
    </source>
</evidence>
<protein>
    <submittedName>
        <fullName evidence="10">Oxidoreductase</fullName>
    </submittedName>
</protein>
<dbReference type="InterPro" id="IPR001433">
    <property type="entry name" value="OxRdtase_FAD/NAD-bd"/>
</dbReference>
<dbReference type="PANTHER" id="PTHR47354">
    <property type="entry name" value="NADH OXIDOREDUCTASE HCR"/>
    <property type="match status" value="1"/>
</dbReference>
<dbReference type="RefSeq" id="WP_219851420.1">
    <property type="nucleotide sequence ID" value="NZ_CP059491.1"/>
</dbReference>
<evidence type="ECO:0000259" key="9">
    <source>
        <dbReference type="PROSITE" id="PS51384"/>
    </source>
</evidence>